<organism evidence="1 2">
    <name type="scientific">Pseudomonas citronellolis</name>
    <dbReference type="NCBI Taxonomy" id="53408"/>
    <lineage>
        <taxon>Bacteria</taxon>
        <taxon>Pseudomonadati</taxon>
        <taxon>Pseudomonadota</taxon>
        <taxon>Gammaproteobacteria</taxon>
        <taxon>Pseudomonadales</taxon>
        <taxon>Pseudomonadaceae</taxon>
        <taxon>Pseudomonas</taxon>
    </lineage>
</organism>
<proteinExistence type="predicted"/>
<comment type="caution">
    <text evidence="1">The sequence shown here is derived from an EMBL/GenBank/DDBJ whole genome shotgun (WGS) entry which is preliminary data.</text>
</comment>
<dbReference type="RefSeq" id="WP_074980405.1">
    <property type="nucleotide sequence ID" value="NZ_FOLS01000011.1"/>
</dbReference>
<keyword evidence="2" id="KW-1185">Reference proteome</keyword>
<evidence type="ECO:0000313" key="2">
    <source>
        <dbReference type="Proteomes" id="UP000183385"/>
    </source>
</evidence>
<sequence length="171" mass="18537">MTPTRQQSLLRAQTALARKVYDVVPIQSPWTPLQIKGALAAGGHSSAELSVIRACLNDLKEAGLIREADRQMYLRTEVRIPLQKDQSMPQVVTSIKPAAKASSASPIELLGDLASQLKTLGEEFSAKVQALAARVEEAALTIEQELEANAANLEKVRQLQTLLKSLAEPNT</sequence>
<dbReference type="Proteomes" id="UP000183385">
    <property type="component" value="Unassembled WGS sequence"/>
</dbReference>
<accession>A0AAQ1HU58</accession>
<dbReference type="AlphaFoldDB" id="A0AAQ1HU58"/>
<protein>
    <submittedName>
        <fullName evidence="1">Uncharacterized protein</fullName>
    </submittedName>
</protein>
<evidence type="ECO:0000313" key="1">
    <source>
        <dbReference type="EMBL" id="SFC83376.1"/>
    </source>
</evidence>
<gene>
    <name evidence="1" type="ORF">SAMN05216577_11155</name>
</gene>
<reference evidence="1 2" key="1">
    <citation type="submission" date="2016-10" db="EMBL/GenBank/DDBJ databases">
        <authorList>
            <person name="Varghese N."/>
            <person name="Submissions S."/>
        </authorList>
    </citation>
    <scope>NUCLEOTIDE SEQUENCE [LARGE SCALE GENOMIC DNA]</scope>
    <source>
        <strain evidence="1 2">LMG 18378</strain>
    </source>
</reference>
<name>A0AAQ1HU58_9PSED</name>
<dbReference type="EMBL" id="FOLS01000011">
    <property type="protein sequence ID" value="SFC83376.1"/>
    <property type="molecule type" value="Genomic_DNA"/>
</dbReference>